<evidence type="ECO:0000256" key="2">
    <source>
        <dbReference type="ARBA" id="ARBA00022801"/>
    </source>
</evidence>
<gene>
    <name evidence="6" type="ORF">SAMN04488500_10264</name>
</gene>
<keyword evidence="2" id="KW-0378">Hydrolase</keyword>
<feature type="active site" description="Nucleophile" evidence="4">
    <location>
        <position position="8"/>
    </location>
</feature>
<organism evidence="6 7">
    <name type="scientific">Sporomusa malonica</name>
    <dbReference type="NCBI Taxonomy" id="112901"/>
    <lineage>
        <taxon>Bacteria</taxon>
        <taxon>Bacillati</taxon>
        <taxon>Bacillota</taxon>
        <taxon>Negativicutes</taxon>
        <taxon>Selenomonadales</taxon>
        <taxon>Sporomusaceae</taxon>
        <taxon>Sporomusa</taxon>
    </lineage>
</organism>
<evidence type="ECO:0000256" key="4">
    <source>
        <dbReference type="PIRSR" id="PIRSR617867-1"/>
    </source>
</evidence>
<evidence type="ECO:0000313" key="6">
    <source>
        <dbReference type="EMBL" id="SMC38221.1"/>
    </source>
</evidence>
<dbReference type="SMART" id="SM00226">
    <property type="entry name" value="LMWPc"/>
    <property type="match status" value="1"/>
</dbReference>
<dbReference type="AlphaFoldDB" id="A0A1W1YQZ5"/>
<dbReference type="InterPro" id="IPR050438">
    <property type="entry name" value="LMW_PTPase"/>
</dbReference>
<dbReference type="Gene3D" id="3.40.50.2300">
    <property type="match status" value="1"/>
</dbReference>
<evidence type="ECO:0000256" key="1">
    <source>
        <dbReference type="ARBA" id="ARBA00011063"/>
    </source>
</evidence>
<dbReference type="PANTHER" id="PTHR11717">
    <property type="entry name" value="LOW MOLECULAR WEIGHT PROTEIN TYROSINE PHOSPHATASE"/>
    <property type="match status" value="1"/>
</dbReference>
<dbReference type="STRING" id="112901.SAMN04488500_10264"/>
<evidence type="ECO:0000256" key="3">
    <source>
        <dbReference type="ARBA" id="ARBA00022912"/>
    </source>
</evidence>
<dbReference type="GO" id="GO:0004725">
    <property type="term" value="F:protein tyrosine phosphatase activity"/>
    <property type="evidence" value="ECO:0007669"/>
    <property type="project" value="InterPro"/>
</dbReference>
<dbReference type="OrthoDB" id="9784339at2"/>
<feature type="domain" description="Phosphotyrosine protein phosphatase I" evidence="5">
    <location>
        <begin position="2"/>
        <end position="146"/>
    </location>
</feature>
<dbReference type="CDD" id="cd16344">
    <property type="entry name" value="LMWPAP"/>
    <property type="match status" value="1"/>
</dbReference>
<keyword evidence="3" id="KW-0904">Protein phosphatase</keyword>
<reference evidence="6 7" key="1">
    <citation type="submission" date="2017-04" db="EMBL/GenBank/DDBJ databases">
        <authorList>
            <person name="Afonso C.L."/>
            <person name="Miller P.J."/>
            <person name="Scott M.A."/>
            <person name="Spackman E."/>
            <person name="Goraichik I."/>
            <person name="Dimitrov K.M."/>
            <person name="Suarez D.L."/>
            <person name="Swayne D.E."/>
        </authorList>
    </citation>
    <scope>NUCLEOTIDE SEQUENCE [LARGE SCALE GENOMIC DNA]</scope>
    <source>
        <strain evidence="6 7">DSM 5090</strain>
    </source>
</reference>
<feature type="active site" evidence="4">
    <location>
        <position position="14"/>
    </location>
</feature>
<sequence>MFKILLVCTGNTCRSPMAAALLTDMVLQAGLADKIAVESAGIAAGCQPASNQAQAVMRQAGLQLDKHCSKQLVPAKLETADLVLTMTVSHKRAVANMTRGMTGKIYTLAEFAGQAADVSDPFGGSEAEYRMCAGQLKHLLTQAWEKIVSLAGK</sequence>
<keyword evidence="7" id="KW-1185">Reference proteome</keyword>
<dbReference type="InterPro" id="IPR017867">
    <property type="entry name" value="Tyr_phospatase_low_mol_wt"/>
</dbReference>
<dbReference type="PANTHER" id="PTHR11717:SF31">
    <property type="entry name" value="LOW MOLECULAR WEIGHT PROTEIN-TYROSINE-PHOSPHATASE ETP-RELATED"/>
    <property type="match status" value="1"/>
</dbReference>
<protein>
    <submittedName>
        <fullName evidence="6">Protein-tyrosine phosphatase</fullName>
    </submittedName>
</protein>
<dbReference type="SUPFAM" id="SSF52788">
    <property type="entry name" value="Phosphotyrosine protein phosphatases I"/>
    <property type="match status" value="1"/>
</dbReference>
<feature type="active site" description="Proton donor" evidence="4">
    <location>
        <position position="120"/>
    </location>
</feature>
<comment type="similarity">
    <text evidence="1">Belongs to the low molecular weight phosphotyrosine protein phosphatase family.</text>
</comment>
<proteinExistence type="inferred from homology"/>
<dbReference type="Proteomes" id="UP000192738">
    <property type="component" value="Unassembled WGS sequence"/>
</dbReference>
<dbReference type="InterPro" id="IPR036196">
    <property type="entry name" value="Ptyr_pPase_sf"/>
</dbReference>
<accession>A0A1W1YQZ5</accession>
<dbReference type="EMBL" id="FWXI01000002">
    <property type="protein sequence ID" value="SMC38221.1"/>
    <property type="molecule type" value="Genomic_DNA"/>
</dbReference>
<name>A0A1W1YQZ5_9FIRM</name>
<dbReference type="PRINTS" id="PR00719">
    <property type="entry name" value="LMWPTPASE"/>
</dbReference>
<dbReference type="RefSeq" id="WP_084573981.1">
    <property type="nucleotide sequence ID" value="NZ_CP155572.1"/>
</dbReference>
<dbReference type="InterPro" id="IPR023485">
    <property type="entry name" value="Ptyr_pPase"/>
</dbReference>
<evidence type="ECO:0000259" key="5">
    <source>
        <dbReference type="SMART" id="SM00226"/>
    </source>
</evidence>
<evidence type="ECO:0000313" key="7">
    <source>
        <dbReference type="Proteomes" id="UP000192738"/>
    </source>
</evidence>
<dbReference type="Pfam" id="PF01451">
    <property type="entry name" value="LMWPc"/>
    <property type="match status" value="1"/>
</dbReference>